<organism evidence="1 2">
    <name type="scientific">Araneus ventricosus</name>
    <name type="common">Orbweaver spider</name>
    <name type="synonym">Epeira ventricosa</name>
    <dbReference type="NCBI Taxonomy" id="182803"/>
    <lineage>
        <taxon>Eukaryota</taxon>
        <taxon>Metazoa</taxon>
        <taxon>Ecdysozoa</taxon>
        <taxon>Arthropoda</taxon>
        <taxon>Chelicerata</taxon>
        <taxon>Arachnida</taxon>
        <taxon>Araneae</taxon>
        <taxon>Araneomorphae</taxon>
        <taxon>Entelegynae</taxon>
        <taxon>Araneoidea</taxon>
        <taxon>Araneidae</taxon>
        <taxon>Araneus</taxon>
    </lineage>
</organism>
<dbReference type="EMBL" id="BGPR01001382">
    <property type="protein sequence ID" value="GBM52529.1"/>
    <property type="molecule type" value="Genomic_DNA"/>
</dbReference>
<proteinExistence type="predicted"/>
<dbReference type="OrthoDB" id="7367179at2759"/>
<evidence type="ECO:0000313" key="2">
    <source>
        <dbReference type="Proteomes" id="UP000499080"/>
    </source>
</evidence>
<dbReference type="AlphaFoldDB" id="A0A4Y2GII9"/>
<protein>
    <submittedName>
        <fullName evidence="1">Uncharacterized protein</fullName>
    </submittedName>
</protein>
<accession>A0A4Y2GII9</accession>
<sequence length="121" mass="13866">MTRGAQKNTMPRAPCTLATPLKKAYIGFRSADSKTTNKRIVQDVPREERKLGPACNSQKCQESKKRGCDTMPEQERQSLFDGFWLTMSWDLKNMFVCSTVDLKSIKRKTVKGYGMRQRKSP</sequence>
<name>A0A4Y2GII9_ARAVE</name>
<keyword evidence="2" id="KW-1185">Reference proteome</keyword>
<reference evidence="1 2" key="1">
    <citation type="journal article" date="2019" name="Sci. Rep.">
        <title>Orb-weaving spider Araneus ventricosus genome elucidates the spidroin gene catalogue.</title>
        <authorList>
            <person name="Kono N."/>
            <person name="Nakamura H."/>
            <person name="Ohtoshi R."/>
            <person name="Moran D.A.P."/>
            <person name="Shinohara A."/>
            <person name="Yoshida Y."/>
            <person name="Fujiwara M."/>
            <person name="Mori M."/>
            <person name="Tomita M."/>
            <person name="Arakawa K."/>
        </authorList>
    </citation>
    <scope>NUCLEOTIDE SEQUENCE [LARGE SCALE GENOMIC DNA]</scope>
</reference>
<dbReference type="Proteomes" id="UP000499080">
    <property type="component" value="Unassembled WGS sequence"/>
</dbReference>
<comment type="caution">
    <text evidence="1">The sequence shown here is derived from an EMBL/GenBank/DDBJ whole genome shotgun (WGS) entry which is preliminary data.</text>
</comment>
<evidence type="ECO:0000313" key="1">
    <source>
        <dbReference type="EMBL" id="GBM52529.1"/>
    </source>
</evidence>
<gene>
    <name evidence="1" type="ORF">AVEN_230561_1</name>
</gene>